<protein>
    <submittedName>
        <fullName evidence="1">Uncharacterized protein</fullName>
    </submittedName>
</protein>
<organism evidence="1 2">
    <name type="scientific">Rangifer tarandus platyrhynchus</name>
    <name type="common">Svalbard reindeer</name>
    <dbReference type="NCBI Taxonomy" id="3082113"/>
    <lineage>
        <taxon>Eukaryota</taxon>
        <taxon>Metazoa</taxon>
        <taxon>Chordata</taxon>
        <taxon>Craniata</taxon>
        <taxon>Vertebrata</taxon>
        <taxon>Euteleostomi</taxon>
        <taxon>Mammalia</taxon>
        <taxon>Eutheria</taxon>
        <taxon>Laurasiatheria</taxon>
        <taxon>Artiodactyla</taxon>
        <taxon>Ruminantia</taxon>
        <taxon>Pecora</taxon>
        <taxon>Cervidae</taxon>
        <taxon>Odocoileinae</taxon>
        <taxon>Rangifer</taxon>
    </lineage>
</organism>
<sequence length="140" mass="15232">MELFPWEGERECQGASGIPPPPCSQLLGRNLKSRSVHVIVYSALQPQKTHSAAEWSVESQGHSPPWAFPALIHLPAYPEPSVITTGFTRRSSGGLASIPTLGSHHRNILTGNNLEWSGHPDCGIGYASLRRAGLELTQTW</sequence>
<keyword evidence="2" id="KW-1185">Reference proteome</keyword>
<reference evidence="1" key="1">
    <citation type="submission" date="2023-04" db="EMBL/GenBank/DDBJ databases">
        <authorList>
            <consortium name="ELIXIR-Norway"/>
        </authorList>
    </citation>
    <scope>NUCLEOTIDE SEQUENCE [LARGE SCALE GENOMIC DNA]</scope>
</reference>
<dbReference type="Proteomes" id="UP001176941">
    <property type="component" value="Chromosome X"/>
</dbReference>
<name>A0ABN9A262_RANTA</name>
<accession>A0ABN9A262</accession>
<dbReference type="EMBL" id="OX460343">
    <property type="protein sequence ID" value="CAI9180079.1"/>
    <property type="molecule type" value="Genomic_DNA"/>
</dbReference>
<gene>
    <name evidence="1" type="ORF">MRATA1EN1_LOCUS29041</name>
</gene>
<evidence type="ECO:0000313" key="1">
    <source>
        <dbReference type="EMBL" id="CAI9180079.1"/>
    </source>
</evidence>
<evidence type="ECO:0000313" key="2">
    <source>
        <dbReference type="Proteomes" id="UP001176941"/>
    </source>
</evidence>
<proteinExistence type="predicted"/>